<organism evidence="1 2">
    <name type="scientific">Shewanella electrodiphila</name>
    <dbReference type="NCBI Taxonomy" id="934143"/>
    <lineage>
        <taxon>Bacteria</taxon>
        <taxon>Pseudomonadati</taxon>
        <taxon>Pseudomonadota</taxon>
        <taxon>Gammaproteobacteria</taxon>
        <taxon>Alteromonadales</taxon>
        <taxon>Shewanellaceae</taxon>
        <taxon>Shewanella</taxon>
    </lineage>
</organism>
<sequence length="92" mass="10963">MKNKAVEGLLKKHEKLNHLEGVKVISHIQREKEEWVLHTLMIDGYDVPFKFKRPKKYKSLKDQLVSLIYYTDEETVAGFTIEVMQVVRVKRY</sequence>
<evidence type="ECO:0000313" key="2">
    <source>
        <dbReference type="Proteomes" id="UP001202134"/>
    </source>
</evidence>
<proteinExistence type="predicted"/>
<name>A0ABT0KMB4_9GAMM</name>
<dbReference type="RefSeq" id="WP_102527358.1">
    <property type="nucleotide sequence ID" value="NZ_JAKIKU010000003.1"/>
</dbReference>
<keyword evidence="2" id="KW-1185">Reference proteome</keyword>
<dbReference type="EMBL" id="JAKIKU010000003">
    <property type="protein sequence ID" value="MCL1044995.1"/>
    <property type="molecule type" value="Genomic_DNA"/>
</dbReference>
<accession>A0ABT0KMB4</accession>
<evidence type="ECO:0000313" key="1">
    <source>
        <dbReference type="EMBL" id="MCL1044995.1"/>
    </source>
</evidence>
<protein>
    <submittedName>
        <fullName evidence="1">Uncharacterized protein</fullName>
    </submittedName>
</protein>
<gene>
    <name evidence="1" type="ORF">L2737_06580</name>
</gene>
<comment type="caution">
    <text evidence="1">The sequence shown here is derived from an EMBL/GenBank/DDBJ whole genome shotgun (WGS) entry which is preliminary data.</text>
</comment>
<reference evidence="1 2" key="1">
    <citation type="submission" date="2022-01" db="EMBL/GenBank/DDBJ databases">
        <title>Whole genome-based taxonomy of the Shewanellaceae.</title>
        <authorList>
            <person name="Martin-Rodriguez A.J."/>
        </authorList>
    </citation>
    <scope>NUCLEOTIDE SEQUENCE [LARGE SCALE GENOMIC DNA]</scope>
    <source>
        <strain evidence="1 2">DSM 24955</strain>
    </source>
</reference>
<dbReference type="Proteomes" id="UP001202134">
    <property type="component" value="Unassembled WGS sequence"/>
</dbReference>